<dbReference type="STRING" id="29367.CLPUN_24230"/>
<comment type="similarity">
    <text evidence="1 6">Belongs to the glycosyl hydrolase 26 family.</text>
</comment>
<dbReference type="AlphaFoldDB" id="A0A1S8THZ4"/>
<dbReference type="InterPro" id="IPR018337">
    <property type="entry name" value="Cell_wall/Cho-bd_repeat"/>
</dbReference>
<feature type="repeat" description="Cell wall-binding" evidence="5">
    <location>
        <begin position="937"/>
        <end position="956"/>
    </location>
</feature>
<dbReference type="GO" id="GO:0008810">
    <property type="term" value="F:cellulase activity"/>
    <property type="evidence" value="ECO:0007669"/>
    <property type="project" value="InterPro"/>
</dbReference>
<dbReference type="InterPro" id="IPR005087">
    <property type="entry name" value="CBM11"/>
</dbReference>
<name>A0A1S8THZ4_9CLOT</name>
<feature type="domain" description="GH26" evidence="8">
    <location>
        <begin position="247"/>
        <end position="612"/>
    </location>
</feature>
<dbReference type="InterPro" id="IPR000805">
    <property type="entry name" value="Glyco_hydro_26"/>
</dbReference>
<dbReference type="SUPFAM" id="SSF49785">
    <property type="entry name" value="Galactose-binding domain-like"/>
    <property type="match status" value="2"/>
</dbReference>
<feature type="active site" description="Proton donor" evidence="6">
    <location>
        <position position="424"/>
    </location>
</feature>
<dbReference type="SUPFAM" id="SSF69360">
    <property type="entry name" value="Cell wall binding repeat"/>
    <property type="match status" value="1"/>
</dbReference>
<evidence type="ECO:0000256" key="2">
    <source>
        <dbReference type="ARBA" id="ARBA00022737"/>
    </source>
</evidence>
<dbReference type="GO" id="GO:0016985">
    <property type="term" value="F:mannan endo-1,4-beta-mannosidase activity"/>
    <property type="evidence" value="ECO:0007669"/>
    <property type="project" value="UniProtKB-EC"/>
</dbReference>
<feature type="chain" id="PRO_5039494104" evidence="7">
    <location>
        <begin position="26"/>
        <end position="1016"/>
    </location>
</feature>
<dbReference type="Pfam" id="PF02156">
    <property type="entry name" value="Glyco_hydro_26"/>
    <property type="match status" value="1"/>
</dbReference>
<dbReference type="Pfam" id="PF01473">
    <property type="entry name" value="Choline_bind_1"/>
    <property type="match status" value="1"/>
</dbReference>
<keyword evidence="2" id="KW-0677">Repeat</keyword>
<dbReference type="PRINTS" id="PR00739">
    <property type="entry name" value="GLHYDRLASE26"/>
</dbReference>
<feature type="repeat" description="Cell wall-binding" evidence="5">
    <location>
        <begin position="957"/>
        <end position="977"/>
    </location>
</feature>
<dbReference type="PANTHER" id="PTHR40079">
    <property type="entry name" value="MANNAN ENDO-1,4-BETA-MANNOSIDASE E-RELATED"/>
    <property type="match status" value="1"/>
</dbReference>
<keyword evidence="3 6" id="KW-0378">Hydrolase</keyword>
<accession>A0A1S8THZ4</accession>
<evidence type="ECO:0000256" key="1">
    <source>
        <dbReference type="ARBA" id="ARBA00007754"/>
    </source>
</evidence>
<dbReference type="Pfam" id="PF03425">
    <property type="entry name" value="CBM_11"/>
    <property type="match status" value="1"/>
</dbReference>
<organism evidence="9 10">
    <name type="scientific">Clostridium puniceum</name>
    <dbReference type="NCBI Taxonomy" id="29367"/>
    <lineage>
        <taxon>Bacteria</taxon>
        <taxon>Bacillati</taxon>
        <taxon>Bacillota</taxon>
        <taxon>Clostridia</taxon>
        <taxon>Eubacteriales</taxon>
        <taxon>Clostridiaceae</taxon>
        <taxon>Clostridium</taxon>
    </lineage>
</organism>
<keyword evidence="10" id="KW-1185">Reference proteome</keyword>
<protein>
    <submittedName>
        <fullName evidence="9">Mannan endo-1,4-beta-mannosidase</fullName>
        <ecNumber evidence="9">3.2.1.78</ecNumber>
    </submittedName>
</protein>
<dbReference type="InterPro" id="IPR022790">
    <property type="entry name" value="GH26_dom"/>
</dbReference>
<feature type="signal peptide" evidence="7">
    <location>
        <begin position="1"/>
        <end position="25"/>
    </location>
</feature>
<reference evidence="9 10" key="1">
    <citation type="submission" date="2016-05" db="EMBL/GenBank/DDBJ databases">
        <title>Microbial solvent formation.</title>
        <authorList>
            <person name="Poehlein A."/>
            <person name="Montoya Solano J.D."/>
            <person name="Flitsch S."/>
            <person name="Krabben P."/>
            <person name="Duerre P."/>
            <person name="Daniel R."/>
        </authorList>
    </citation>
    <scope>NUCLEOTIDE SEQUENCE [LARGE SCALE GENOMIC DNA]</scope>
    <source>
        <strain evidence="9 10">DSM 2619</strain>
    </source>
</reference>
<dbReference type="RefSeq" id="WP_077847551.1">
    <property type="nucleotide sequence ID" value="NZ_LZZM01000153.1"/>
</dbReference>
<dbReference type="InterPro" id="IPR008979">
    <property type="entry name" value="Galactose-bd-like_sf"/>
</dbReference>
<gene>
    <name evidence="9" type="ORF">CLPUN_24230</name>
</gene>
<sequence>MKSKKNKNLAAYFMTVVMTVTMVQAPITANASVEDEKGLEWNFEDSTKVLDGWKFGGSYAYNGSVENVVNFDDANKTMKLSIDYSKDSAVSWSEFKIINLFNKPISFDRYNVLTYDFIYDSSKMTEGSFQGKLFISDKDGKEVANVFDKINLNDAVDIGGGLKKAKVTLKFDPKDSNISSVTIGIIGANTDYKGDIYIDNINFEKGKAEDIYVLKSVVPTKQDKVEIGDLSGKMPNQVKLVDSKAIDKTANLYAYLVGIGKTDKVLYGHQNDTHYKAVLKNGAQGSSNSDTKDITGSIAAICGIDALSLTGAELQLSDAEKANGTDLVTKAVNLSIDTASEGGIITLSAHMPNFALVAEKGKDVNGNYDYSGYTPGVITENVVQRIMPGGDLNKVYTGYLNQIASYSKKLEAKEVPILFRPFHENNGSWFWWGKAFCDEESYKNLYRYTVEYLRDEKEVHNLLYVYSPNGPFQDKADYLSRYPGDQFIDVIAFDMYNDDPVSKEDKWLYTFKDTINLVQGIADERGKLSAVSETGVRVNGGGMAPSGNKNLDWFNDISNIVSQSNMPYYMVWANFDGDKNFFSPFMANDKKGHEMINNFINYYNDSKSVFASGVGDYSKADTKKNSRNSYGYIKYPASSSRVFEQTKITASLKNINGEIKFVIKNKEGKLIESIKGTLNNGDYTGEITQDTLNKIGSAIGSIELYSDDKLLDKIRILFNIKEAEKDTKLVDNLESYIGEDGLLQTKWSTNAGTGCSANSILVQDNKNNGEYGLQFKYRISTEKASEGWAGITKTVDADWLNCDALQFWCKPDGKGQKLVIQITSKGEDFEVFMPEFAGTTEPKLITLPFSQFKGKNNGVFDPSKIEKMGIWCNTIVPKGYTGSWTVDSAMYFDDIKAINTKGQTGNNQGSIGNNSSNINSVSNGSWSYMDAQGMKVTNTWKQIEGKWYYFNQDGAVKTGWFKDDNGKWYYFESNGIMKNGWFKYINDKWYYLKLDGSMAVNEYINGYWLNQIGECQ</sequence>
<comment type="caution">
    <text evidence="9">The sequence shown here is derived from an EMBL/GenBank/DDBJ whole genome shotgun (WGS) entry which is preliminary data.</text>
</comment>
<evidence type="ECO:0000313" key="10">
    <source>
        <dbReference type="Proteomes" id="UP000190890"/>
    </source>
</evidence>
<evidence type="ECO:0000256" key="4">
    <source>
        <dbReference type="ARBA" id="ARBA00023295"/>
    </source>
</evidence>
<dbReference type="InterPro" id="IPR017853">
    <property type="entry name" value="GH"/>
</dbReference>
<dbReference type="GO" id="GO:0006080">
    <property type="term" value="P:substituted mannan metabolic process"/>
    <property type="evidence" value="ECO:0007669"/>
    <property type="project" value="InterPro"/>
</dbReference>
<dbReference type="EC" id="3.2.1.78" evidence="9"/>
<feature type="repeat" description="Cell wall-binding" evidence="5">
    <location>
        <begin position="978"/>
        <end position="998"/>
    </location>
</feature>
<evidence type="ECO:0000313" key="9">
    <source>
        <dbReference type="EMBL" id="OOM77306.1"/>
    </source>
</evidence>
<dbReference type="Proteomes" id="UP000190890">
    <property type="component" value="Unassembled WGS sequence"/>
</dbReference>
<evidence type="ECO:0000256" key="6">
    <source>
        <dbReference type="PROSITE-ProRule" id="PRU01100"/>
    </source>
</evidence>
<evidence type="ECO:0000256" key="5">
    <source>
        <dbReference type="PROSITE-ProRule" id="PRU00591"/>
    </source>
</evidence>
<feature type="active site" description="Nucleophile" evidence="6">
    <location>
        <position position="533"/>
    </location>
</feature>
<dbReference type="OrthoDB" id="9802773at2"/>
<dbReference type="PROSITE" id="PS51764">
    <property type="entry name" value="GH26"/>
    <property type="match status" value="1"/>
</dbReference>
<evidence type="ECO:0000256" key="3">
    <source>
        <dbReference type="ARBA" id="ARBA00022801"/>
    </source>
</evidence>
<dbReference type="SUPFAM" id="SSF51445">
    <property type="entry name" value="(Trans)glycosidases"/>
    <property type="match status" value="1"/>
</dbReference>
<dbReference type="EMBL" id="LZZM01000153">
    <property type="protein sequence ID" value="OOM77306.1"/>
    <property type="molecule type" value="Genomic_DNA"/>
</dbReference>
<dbReference type="Gene3D" id="2.60.120.260">
    <property type="entry name" value="Galactose-binding domain-like"/>
    <property type="match status" value="1"/>
</dbReference>
<keyword evidence="7" id="KW-0732">Signal</keyword>
<dbReference type="Gene3D" id="2.10.270.10">
    <property type="entry name" value="Cholin Binding"/>
    <property type="match status" value="1"/>
</dbReference>
<keyword evidence="4 6" id="KW-0326">Glycosidase</keyword>
<proteinExistence type="inferred from homology"/>
<evidence type="ECO:0000256" key="7">
    <source>
        <dbReference type="SAM" id="SignalP"/>
    </source>
</evidence>
<dbReference type="Pfam" id="PF19127">
    <property type="entry name" value="Choline_bind_3"/>
    <property type="match status" value="1"/>
</dbReference>
<dbReference type="Gene3D" id="3.20.20.80">
    <property type="entry name" value="Glycosidases"/>
    <property type="match status" value="1"/>
</dbReference>
<dbReference type="GO" id="GO:0030245">
    <property type="term" value="P:cellulose catabolic process"/>
    <property type="evidence" value="ECO:0007669"/>
    <property type="project" value="InterPro"/>
</dbReference>
<evidence type="ECO:0000259" key="8">
    <source>
        <dbReference type="PROSITE" id="PS51764"/>
    </source>
</evidence>
<dbReference type="PROSITE" id="PS51170">
    <property type="entry name" value="CW"/>
    <property type="match status" value="3"/>
</dbReference>
<dbReference type="PANTHER" id="PTHR40079:SF4">
    <property type="entry name" value="GH26 DOMAIN-CONTAINING PROTEIN-RELATED"/>
    <property type="match status" value="1"/>
</dbReference>